<dbReference type="SUPFAM" id="SSF54593">
    <property type="entry name" value="Glyoxalase/Bleomycin resistance protein/Dihydroxybiphenyl dioxygenase"/>
    <property type="match status" value="1"/>
</dbReference>
<feature type="domain" description="Glyoxalase-like" evidence="1">
    <location>
        <begin position="15"/>
        <end position="117"/>
    </location>
</feature>
<dbReference type="InterPro" id="IPR029068">
    <property type="entry name" value="Glyas_Bleomycin-R_OHBP_Dase"/>
</dbReference>
<accession>A0A810Q372</accession>
<keyword evidence="3" id="KW-1185">Reference proteome</keyword>
<sequence length="125" mass="14306">MSYLDFQLLLYVSSEQYEPCRTFYEQVFATQPFYGWDEGPEDRGVKYDLAGTKLVLLTQENPFPTSGAVHFQLQVPTLEDIYPRAQAAGAVTQEPFFRPYGWHMFRMADPAGNHINIYTVPTAAE</sequence>
<evidence type="ECO:0000313" key="2">
    <source>
        <dbReference type="EMBL" id="BCK79233.1"/>
    </source>
</evidence>
<evidence type="ECO:0000313" key="3">
    <source>
        <dbReference type="Proteomes" id="UP000681343"/>
    </source>
</evidence>
<dbReference type="InterPro" id="IPR041581">
    <property type="entry name" value="Glyoxalase_6"/>
</dbReference>
<dbReference type="Gene3D" id="3.10.180.10">
    <property type="entry name" value="2,3-Dihydroxybiphenyl 1,2-Dioxygenase, domain 1"/>
    <property type="match status" value="1"/>
</dbReference>
<dbReference type="KEGG" id="vfa:MM35RIKEN_14250"/>
<dbReference type="AlphaFoldDB" id="A0A810Q372"/>
<protein>
    <recommendedName>
        <fullName evidence="1">Glyoxalase-like domain-containing protein</fullName>
    </recommendedName>
</protein>
<dbReference type="RefSeq" id="WP_212820536.1">
    <property type="nucleotide sequence ID" value="NZ_AP023415.1"/>
</dbReference>
<dbReference type="EMBL" id="AP023415">
    <property type="protein sequence ID" value="BCK79233.1"/>
    <property type="molecule type" value="Genomic_DNA"/>
</dbReference>
<proteinExistence type="predicted"/>
<dbReference type="Proteomes" id="UP000681343">
    <property type="component" value="Chromosome"/>
</dbReference>
<reference evidence="2" key="1">
    <citation type="submission" date="2020-09" db="EMBL/GenBank/DDBJ databases">
        <title>New species isolated from human feces.</title>
        <authorList>
            <person name="Kitahara M."/>
            <person name="Shigeno Y."/>
            <person name="Shime M."/>
            <person name="Matsumoto Y."/>
            <person name="Nakamura S."/>
            <person name="Motooka D."/>
            <person name="Fukuoka S."/>
            <person name="Nishikawa H."/>
            <person name="Benno Y."/>
        </authorList>
    </citation>
    <scope>NUCLEOTIDE SEQUENCE</scope>
    <source>
        <strain evidence="2">MM35</strain>
    </source>
</reference>
<evidence type="ECO:0000259" key="1">
    <source>
        <dbReference type="Pfam" id="PF18029"/>
    </source>
</evidence>
<name>A0A810Q372_9FIRM</name>
<dbReference type="Pfam" id="PF18029">
    <property type="entry name" value="Glyoxalase_6"/>
    <property type="match status" value="1"/>
</dbReference>
<gene>
    <name evidence="2" type="ORF">MM35RIKEN_14250</name>
</gene>
<organism evidence="2 3">
    <name type="scientific">Vescimonas fastidiosa</name>
    <dbReference type="NCBI Taxonomy" id="2714353"/>
    <lineage>
        <taxon>Bacteria</taxon>
        <taxon>Bacillati</taxon>
        <taxon>Bacillota</taxon>
        <taxon>Clostridia</taxon>
        <taxon>Eubacteriales</taxon>
        <taxon>Oscillospiraceae</taxon>
        <taxon>Vescimonas</taxon>
    </lineage>
</organism>